<dbReference type="InterPro" id="IPR051291">
    <property type="entry name" value="CIMAP"/>
</dbReference>
<comment type="caution">
    <text evidence="1">The sequence shown here is derived from an EMBL/GenBank/DDBJ whole genome shotgun (WGS) entry which is preliminary data.</text>
</comment>
<evidence type="ECO:0008006" key="3">
    <source>
        <dbReference type="Google" id="ProtNLM"/>
    </source>
</evidence>
<name>A0A1D1V4U0_RAMVA</name>
<evidence type="ECO:0000313" key="1">
    <source>
        <dbReference type="EMBL" id="GAU96769.1"/>
    </source>
</evidence>
<proteinExistence type="predicted"/>
<sequence length="257" mass="28999">MAALTRKTSYPIAAKLCGPGPAAYLLPAAIGWEHHNVTLKRWPCYSMRMQLQIRDYTASPGPARYGYPSHLLYKGMCLDPAYTMRIKPNDLKLFSSPGPAAYTVSVKPIRYRYPEWCMALPALKDHINNYPAPNAYDIRAIIGTKHPVQNAAPQYSMRTKISGTKIDFASPFQDFTHSPSPAAYKVVALEEFKERAPAYTIRNRIEPLKMLKTPGPGTYDPGLQDKPKAPIYSLRLKHSQYEQPVTVKEPDITIDWE</sequence>
<gene>
    <name evidence="1" type="primary">RvY_08161-1</name>
    <name evidence="1" type="synonym">RvY_08161.1</name>
    <name evidence="1" type="ORF">RvY_08161</name>
</gene>
<dbReference type="OrthoDB" id="429991at2759"/>
<dbReference type="Proteomes" id="UP000186922">
    <property type="component" value="Unassembled WGS sequence"/>
</dbReference>
<dbReference type="PANTHER" id="PTHR21580:SF28">
    <property type="entry name" value="BOREALIN N-TERMINAL DOMAIN-CONTAINING PROTEIN-RELATED"/>
    <property type="match status" value="1"/>
</dbReference>
<organism evidence="1 2">
    <name type="scientific">Ramazzottius varieornatus</name>
    <name type="common">Water bear</name>
    <name type="synonym">Tardigrade</name>
    <dbReference type="NCBI Taxonomy" id="947166"/>
    <lineage>
        <taxon>Eukaryota</taxon>
        <taxon>Metazoa</taxon>
        <taxon>Ecdysozoa</taxon>
        <taxon>Tardigrada</taxon>
        <taxon>Eutardigrada</taxon>
        <taxon>Parachela</taxon>
        <taxon>Hypsibioidea</taxon>
        <taxon>Ramazzottiidae</taxon>
        <taxon>Ramazzottius</taxon>
    </lineage>
</organism>
<dbReference type="Pfam" id="PF07004">
    <property type="entry name" value="SHIPPO-rpt"/>
    <property type="match status" value="3"/>
</dbReference>
<keyword evidence="2" id="KW-1185">Reference proteome</keyword>
<protein>
    <recommendedName>
        <fullName evidence="3">Outer dense fiber protein 3</fullName>
    </recommendedName>
</protein>
<dbReference type="AlphaFoldDB" id="A0A1D1V4U0"/>
<reference evidence="1 2" key="1">
    <citation type="journal article" date="2016" name="Nat. Commun.">
        <title>Extremotolerant tardigrade genome and improved radiotolerance of human cultured cells by tardigrade-unique protein.</title>
        <authorList>
            <person name="Hashimoto T."/>
            <person name="Horikawa D.D."/>
            <person name="Saito Y."/>
            <person name="Kuwahara H."/>
            <person name="Kozuka-Hata H."/>
            <person name="Shin-I T."/>
            <person name="Minakuchi Y."/>
            <person name="Ohishi K."/>
            <person name="Motoyama A."/>
            <person name="Aizu T."/>
            <person name="Enomoto A."/>
            <person name="Kondo K."/>
            <person name="Tanaka S."/>
            <person name="Hara Y."/>
            <person name="Koshikawa S."/>
            <person name="Sagara H."/>
            <person name="Miura T."/>
            <person name="Yokobori S."/>
            <person name="Miyagawa K."/>
            <person name="Suzuki Y."/>
            <person name="Kubo T."/>
            <person name="Oyama M."/>
            <person name="Kohara Y."/>
            <person name="Fujiyama A."/>
            <person name="Arakawa K."/>
            <person name="Katayama T."/>
            <person name="Toyoda A."/>
            <person name="Kunieda T."/>
        </authorList>
    </citation>
    <scope>NUCLEOTIDE SEQUENCE [LARGE SCALE GENOMIC DNA]</scope>
    <source>
        <strain evidence="1 2">YOKOZUNA-1</strain>
    </source>
</reference>
<dbReference type="PANTHER" id="PTHR21580">
    <property type="entry name" value="SHIPPO-1-RELATED"/>
    <property type="match status" value="1"/>
</dbReference>
<dbReference type="GO" id="GO:0005856">
    <property type="term" value="C:cytoskeleton"/>
    <property type="evidence" value="ECO:0007669"/>
    <property type="project" value="TreeGrafter"/>
</dbReference>
<dbReference type="EMBL" id="BDGG01000003">
    <property type="protein sequence ID" value="GAU96769.1"/>
    <property type="molecule type" value="Genomic_DNA"/>
</dbReference>
<evidence type="ECO:0000313" key="2">
    <source>
        <dbReference type="Proteomes" id="UP000186922"/>
    </source>
</evidence>
<accession>A0A1D1V4U0</accession>
<dbReference type="InterPro" id="IPR010736">
    <property type="entry name" value="SHIPPO-rpt"/>
</dbReference>